<proteinExistence type="inferred from homology"/>
<keyword evidence="11" id="KW-0739">Sodium transport</keyword>
<comment type="subcellular location">
    <subcellularLocation>
        <location evidence="1">Cell membrane</location>
        <topology evidence="1">Multi-pass membrane protein</topology>
    </subcellularLocation>
</comment>
<dbReference type="AlphaFoldDB" id="A0A0P9KYB8"/>
<dbReference type="GO" id="GO:0006814">
    <property type="term" value="P:sodium ion transport"/>
    <property type="evidence" value="ECO:0007669"/>
    <property type="project" value="UniProtKB-KW"/>
</dbReference>
<evidence type="ECO:0000256" key="6">
    <source>
        <dbReference type="ARBA" id="ARBA00022847"/>
    </source>
</evidence>
<comment type="similarity">
    <text evidence="2">Belongs to the sodium:solute symporter (SSF) (TC 2.A.21) family.</text>
</comment>
<dbReference type="EMBL" id="LJPX01000697">
    <property type="protein sequence ID" value="KPW61863.1"/>
    <property type="molecule type" value="Genomic_DNA"/>
</dbReference>
<dbReference type="Gene3D" id="1.20.1730.10">
    <property type="entry name" value="Sodium/glucose cotransporter"/>
    <property type="match status" value="1"/>
</dbReference>
<evidence type="ECO:0000256" key="8">
    <source>
        <dbReference type="ARBA" id="ARBA00023053"/>
    </source>
</evidence>
<feature type="transmembrane region" description="Helical" evidence="13">
    <location>
        <begin position="145"/>
        <end position="162"/>
    </location>
</feature>
<dbReference type="Proteomes" id="UP000050564">
    <property type="component" value="Unassembled WGS sequence"/>
</dbReference>
<feature type="transmembrane region" description="Helical" evidence="13">
    <location>
        <begin position="61"/>
        <end position="83"/>
    </location>
</feature>
<evidence type="ECO:0000256" key="5">
    <source>
        <dbReference type="ARBA" id="ARBA00022692"/>
    </source>
</evidence>
<keyword evidence="6" id="KW-0769">Symport</keyword>
<evidence type="ECO:0000256" key="9">
    <source>
        <dbReference type="ARBA" id="ARBA00023065"/>
    </source>
</evidence>
<comment type="caution">
    <text evidence="14">The sequence shown here is derived from an EMBL/GenBank/DDBJ whole genome shotgun (WGS) entry which is preliminary data.</text>
</comment>
<keyword evidence="4" id="KW-1003">Cell membrane</keyword>
<evidence type="ECO:0000256" key="2">
    <source>
        <dbReference type="ARBA" id="ARBA00006434"/>
    </source>
</evidence>
<keyword evidence="5 13" id="KW-0812">Transmembrane</keyword>
<dbReference type="GO" id="GO:0015293">
    <property type="term" value="F:symporter activity"/>
    <property type="evidence" value="ECO:0007669"/>
    <property type="project" value="UniProtKB-KW"/>
</dbReference>
<keyword evidence="10 13" id="KW-0472">Membrane</keyword>
<sequence length="190" mass="21107">MLVSAAYLLLLFTVAWISERGLIPRWIIRHPLTYTLSLGVYASAWAFYGTVGLAYKYGYGFLSSYLGVSGAFLLAPVLLYPILKITRTYQLSSLADLFAFRFRSTWAGALTTIFMLIGVLPLLALQIQAVADSISILTREPVQDRVAIAFCALITLFTIFFGSRHIATREKHEGLVFAIAFESLIKLIAL</sequence>
<evidence type="ECO:0000256" key="7">
    <source>
        <dbReference type="ARBA" id="ARBA00022989"/>
    </source>
</evidence>
<evidence type="ECO:0000256" key="13">
    <source>
        <dbReference type="SAM" id="Phobius"/>
    </source>
</evidence>
<evidence type="ECO:0000256" key="3">
    <source>
        <dbReference type="ARBA" id="ARBA00022448"/>
    </source>
</evidence>
<gene>
    <name evidence="14" type="ORF">ALO81_101998</name>
</gene>
<evidence type="ECO:0000313" key="15">
    <source>
        <dbReference type="Proteomes" id="UP000050564"/>
    </source>
</evidence>
<name>A0A0P9KYB8_PSECA</name>
<protein>
    <submittedName>
        <fullName evidence="14">ATPase</fullName>
    </submittedName>
</protein>
<feature type="transmembrane region" description="Helical" evidence="13">
    <location>
        <begin position="104"/>
        <end position="125"/>
    </location>
</feature>
<evidence type="ECO:0000256" key="4">
    <source>
        <dbReference type="ARBA" id="ARBA00022475"/>
    </source>
</evidence>
<keyword evidence="8" id="KW-0915">Sodium</keyword>
<keyword evidence="7 13" id="KW-1133">Transmembrane helix</keyword>
<dbReference type="InterPro" id="IPR050277">
    <property type="entry name" value="Sodium:Solute_Symporter"/>
</dbReference>
<dbReference type="PANTHER" id="PTHR48086">
    <property type="entry name" value="SODIUM/PROLINE SYMPORTER-RELATED"/>
    <property type="match status" value="1"/>
</dbReference>
<feature type="transmembrane region" description="Helical" evidence="13">
    <location>
        <begin position="35"/>
        <end position="55"/>
    </location>
</feature>
<accession>A0A0P9KYB8</accession>
<evidence type="ECO:0000256" key="1">
    <source>
        <dbReference type="ARBA" id="ARBA00004651"/>
    </source>
</evidence>
<evidence type="ECO:0000256" key="12">
    <source>
        <dbReference type="ARBA" id="ARBA00033708"/>
    </source>
</evidence>
<dbReference type="InterPro" id="IPR001734">
    <property type="entry name" value="Na/solute_symporter"/>
</dbReference>
<keyword evidence="3" id="KW-0813">Transport</keyword>
<dbReference type="PROSITE" id="PS50283">
    <property type="entry name" value="NA_SOLUT_SYMP_3"/>
    <property type="match status" value="1"/>
</dbReference>
<dbReference type="InterPro" id="IPR038377">
    <property type="entry name" value="Na/Glc_symporter_sf"/>
</dbReference>
<feature type="non-terminal residue" evidence="14">
    <location>
        <position position="190"/>
    </location>
</feature>
<reference evidence="14 15" key="1">
    <citation type="submission" date="2015-09" db="EMBL/GenBank/DDBJ databases">
        <title>Genome announcement of multiple Pseudomonas syringae strains.</title>
        <authorList>
            <person name="Thakur S."/>
            <person name="Wang P.W."/>
            <person name="Gong Y."/>
            <person name="Weir B.S."/>
            <person name="Guttman D.S."/>
        </authorList>
    </citation>
    <scope>NUCLEOTIDE SEQUENCE [LARGE SCALE GENOMIC DNA]</scope>
    <source>
        <strain evidence="14 15">ICMP2823</strain>
    </source>
</reference>
<evidence type="ECO:0000256" key="10">
    <source>
        <dbReference type="ARBA" id="ARBA00023136"/>
    </source>
</evidence>
<feature type="transmembrane region" description="Helical" evidence="13">
    <location>
        <begin position="6"/>
        <end position="23"/>
    </location>
</feature>
<dbReference type="PANTHER" id="PTHR48086:SF3">
    <property type="entry name" value="SODIUM_PROLINE SYMPORTER"/>
    <property type="match status" value="1"/>
</dbReference>
<evidence type="ECO:0000313" key="14">
    <source>
        <dbReference type="EMBL" id="KPW61863.1"/>
    </source>
</evidence>
<dbReference type="GO" id="GO:0005886">
    <property type="term" value="C:plasma membrane"/>
    <property type="evidence" value="ECO:0007669"/>
    <property type="project" value="UniProtKB-SubCell"/>
</dbReference>
<evidence type="ECO:0000256" key="11">
    <source>
        <dbReference type="ARBA" id="ARBA00023201"/>
    </source>
</evidence>
<keyword evidence="9" id="KW-0406">Ion transport</keyword>
<comment type="catalytic activity">
    <reaction evidence="12">
        <text>L-proline(in) + Na(+)(in) = L-proline(out) + Na(+)(out)</text>
        <dbReference type="Rhea" id="RHEA:28967"/>
        <dbReference type="ChEBI" id="CHEBI:29101"/>
        <dbReference type="ChEBI" id="CHEBI:60039"/>
    </reaction>
</comment>
<organism evidence="14 15">
    <name type="scientific">Pseudomonas cannabina</name>
    <dbReference type="NCBI Taxonomy" id="86840"/>
    <lineage>
        <taxon>Bacteria</taxon>
        <taxon>Pseudomonadati</taxon>
        <taxon>Pseudomonadota</taxon>
        <taxon>Gammaproteobacteria</taxon>
        <taxon>Pseudomonadales</taxon>
        <taxon>Pseudomonadaceae</taxon>
        <taxon>Pseudomonas</taxon>
    </lineage>
</organism>